<keyword evidence="2" id="KW-1185">Reference proteome</keyword>
<proteinExistence type="predicted"/>
<name>A0ACC1K6N7_9FUNG</name>
<evidence type="ECO:0000313" key="1">
    <source>
        <dbReference type="EMBL" id="KAJ2774473.1"/>
    </source>
</evidence>
<accession>A0ACC1K6N7</accession>
<dbReference type="Proteomes" id="UP001140234">
    <property type="component" value="Unassembled WGS sequence"/>
</dbReference>
<sequence>MTLEYVCGAPIFANVLSVVCVPAGGTLTAEGPADAWLVLTECGMLALGSVEDTGGCVRLRLAEQSRVVTEGHGRAGPRLLRKLVVDPLARAVAAVSWLDHIEVAVLGPGGSAGPRLDGGRQHIRAGGAICDATFLAPSPSESHRILLVAAVMDGQRQSVGLHLYETWAHAADEDPVLVAKLPLPFDMATPVHLVPLPALPEHFLLLTEGEAVLGSAFQLLSGDIHLHRQPLPQREGSGGSSDIARAVCVAGTMPIPDSAASEDPQASRAPLRSPRPWQHSPAAQKVFVAMQSGALLRVCVAPRPFITVERVTPTDAPRLLLGDVLLPLDRGPEIADGASASDILFASGDGTDHAIVHIAEPAACSDEGAGQTPGAPAMRARTVLANHSPAVDCVLERGAMLTTSGRAPHGAVRETQLGHAAWLGGVLVEGGEGGPDAEAPPVTQAWLLALRTPAGAAAPCVVLQHAGAATAAVEDADGSWRVHEALRRAVADRHLVFVGACGRGDNGASRVLCVFEDSAQIADIGVDAQQALAQTRQLAAAPADCSITHGACATTRAGCAWAVVAVQPTRGANPQAAASEGRPRATLRAIRVAGSGGGDDAASVDLEHSVSCLRAFAVGEHVLVVAGTYEPGVCVYRIDGDSTPAALAPCGLDLPLPELLLPYGRGDDMDVDDAPACPDAAAVSDVYVLTAPSRSFVLAGLRNGLLAWTAMPAGAPAAAGDLPSASAPTVVEAGTAPIVFSGVQPPVRDHALPDPPADDASRALICAGSLYVARIGDQSQLEMAPCAGEDRMPQPICKVLPLAAAATASDSAGAWRFLMVSGQGCAAVAAVATRAQGSFRELRVEGMPRRIVRDRDTGLLLVASAVPPATACLSALDPVSGQVRARVQFLPSERVCALATWYVQGPKLYRYVCVGTAQQAEQQATGGRLVIFSLKPARRRGRARPTLPEAPDAAGGCELKYVWESARGGPVAAVASMGDAYLVVAAGASCAVLRLDVARKQVVECCSCALRFPVTSLDVDGHDIAAGSEREAVSLLRFTPGDGGDCLELRHSARFGVCAADARFLAPGLVAGVDRSGYVFVMGIPDGPSEFALDFALGFHLGVESTRLRVGCAVRRLGPVPHVLPWSDPPAAAPSTRPPPCLVVTAVDGAVWAVARITDDAFALLRLLEQAMLHMPLGHPARPLLAANGTANRARGPARIPPANVIDGTLAAVFAGALTETEQGQVVDSSPDLTRLAREMAARRGELGSGSATAAAARFIGGVVRTLARTGSC</sequence>
<reference evidence="1" key="1">
    <citation type="submission" date="2022-07" db="EMBL/GenBank/DDBJ databases">
        <title>Phylogenomic reconstructions and comparative analyses of Kickxellomycotina fungi.</title>
        <authorList>
            <person name="Reynolds N.K."/>
            <person name="Stajich J.E."/>
            <person name="Barry K."/>
            <person name="Grigoriev I.V."/>
            <person name="Crous P."/>
            <person name="Smith M.E."/>
        </authorList>
    </citation>
    <scope>NUCLEOTIDE SEQUENCE</scope>
    <source>
        <strain evidence="1">CBS 109366</strain>
    </source>
</reference>
<dbReference type="EMBL" id="JANBUJ010000097">
    <property type="protein sequence ID" value="KAJ2774473.1"/>
    <property type="molecule type" value="Genomic_DNA"/>
</dbReference>
<gene>
    <name evidence="1" type="ORF">IWQ57_000807</name>
</gene>
<protein>
    <submittedName>
        <fullName evidence="1">Uncharacterized protein</fullName>
    </submittedName>
</protein>
<evidence type="ECO:0000313" key="2">
    <source>
        <dbReference type="Proteomes" id="UP001140234"/>
    </source>
</evidence>
<comment type="caution">
    <text evidence="1">The sequence shown here is derived from an EMBL/GenBank/DDBJ whole genome shotgun (WGS) entry which is preliminary data.</text>
</comment>
<organism evidence="1 2">
    <name type="scientific">Coemansia nantahalensis</name>
    <dbReference type="NCBI Taxonomy" id="2789366"/>
    <lineage>
        <taxon>Eukaryota</taxon>
        <taxon>Fungi</taxon>
        <taxon>Fungi incertae sedis</taxon>
        <taxon>Zoopagomycota</taxon>
        <taxon>Kickxellomycotina</taxon>
        <taxon>Kickxellomycetes</taxon>
        <taxon>Kickxellales</taxon>
        <taxon>Kickxellaceae</taxon>
        <taxon>Coemansia</taxon>
    </lineage>
</organism>